<gene>
    <name evidence="1" type="ORF">K469DRAFT_686882</name>
</gene>
<dbReference type="AlphaFoldDB" id="A0A6A6E8J1"/>
<dbReference type="Proteomes" id="UP000800200">
    <property type="component" value="Unassembled WGS sequence"/>
</dbReference>
<evidence type="ECO:0000313" key="1">
    <source>
        <dbReference type="EMBL" id="KAF2186480.1"/>
    </source>
</evidence>
<reference evidence="1" key="1">
    <citation type="journal article" date="2020" name="Stud. Mycol.">
        <title>101 Dothideomycetes genomes: a test case for predicting lifestyles and emergence of pathogens.</title>
        <authorList>
            <person name="Haridas S."/>
            <person name="Albert R."/>
            <person name="Binder M."/>
            <person name="Bloem J."/>
            <person name="Labutti K."/>
            <person name="Salamov A."/>
            <person name="Andreopoulos B."/>
            <person name="Baker S."/>
            <person name="Barry K."/>
            <person name="Bills G."/>
            <person name="Bluhm B."/>
            <person name="Cannon C."/>
            <person name="Castanera R."/>
            <person name="Culley D."/>
            <person name="Daum C."/>
            <person name="Ezra D."/>
            <person name="Gonzalez J."/>
            <person name="Henrissat B."/>
            <person name="Kuo A."/>
            <person name="Liang C."/>
            <person name="Lipzen A."/>
            <person name="Lutzoni F."/>
            <person name="Magnuson J."/>
            <person name="Mondo S."/>
            <person name="Nolan M."/>
            <person name="Ohm R."/>
            <person name="Pangilinan J."/>
            <person name="Park H.-J."/>
            <person name="Ramirez L."/>
            <person name="Alfaro M."/>
            <person name="Sun H."/>
            <person name="Tritt A."/>
            <person name="Yoshinaga Y."/>
            <person name="Zwiers L.-H."/>
            <person name="Turgeon B."/>
            <person name="Goodwin S."/>
            <person name="Spatafora J."/>
            <person name="Crous P."/>
            <person name="Grigoriev I."/>
        </authorList>
    </citation>
    <scope>NUCLEOTIDE SEQUENCE</scope>
    <source>
        <strain evidence="1">CBS 207.26</strain>
    </source>
</reference>
<accession>A0A6A6E8J1</accession>
<keyword evidence="2" id="KW-1185">Reference proteome</keyword>
<organism evidence="1 2">
    <name type="scientific">Zopfia rhizophila CBS 207.26</name>
    <dbReference type="NCBI Taxonomy" id="1314779"/>
    <lineage>
        <taxon>Eukaryota</taxon>
        <taxon>Fungi</taxon>
        <taxon>Dikarya</taxon>
        <taxon>Ascomycota</taxon>
        <taxon>Pezizomycotina</taxon>
        <taxon>Dothideomycetes</taxon>
        <taxon>Dothideomycetes incertae sedis</taxon>
        <taxon>Zopfiaceae</taxon>
        <taxon>Zopfia</taxon>
    </lineage>
</organism>
<protein>
    <submittedName>
        <fullName evidence="1">Uncharacterized protein</fullName>
    </submittedName>
</protein>
<evidence type="ECO:0000313" key="2">
    <source>
        <dbReference type="Proteomes" id="UP000800200"/>
    </source>
</evidence>
<name>A0A6A6E8J1_9PEZI</name>
<sequence>MAISPMTLHPAIGDLRQQASLRHIAATTLPERLRPSRARRRSPNAPFDVLVKLPSAAGNEPRTLPMRRRASKMIRITNEGEGGADGIGIFNQKAMAIMLPLRQRENLTQKNPQAKEFANRSRRFEHPKDDAITTSEAILIPRQPLRLDYLIGLLVEPLKARYISSLEVETKKTLIDFADQVSLEEGILWRPNDLVLVHGRGIVFAGYCWVHNEM</sequence>
<dbReference type="EMBL" id="ML994629">
    <property type="protein sequence ID" value="KAF2186480.1"/>
    <property type="molecule type" value="Genomic_DNA"/>
</dbReference>
<proteinExistence type="predicted"/>